<dbReference type="EMBL" id="JN704067">
    <property type="protein sequence ID" value="AER12198.1"/>
    <property type="molecule type" value="Genomic_DNA"/>
</dbReference>
<proteinExistence type="predicted"/>
<feature type="transmembrane region" description="Helical" evidence="1">
    <location>
        <begin position="36"/>
        <end position="69"/>
    </location>
</feature>
<reference evidence="2" key="1">
    <citation type="journal article" date="2012" name="Comp. Biochem. Physiol. Part D Genomics Proteomics">
        <title>The mitogenome of Gammarus duebeni (Crustacea Amphipoda): A new gene order and non-neutral sequence evolution of tandem repeats in the control region.</title>
        <authorList>
            <person name="Krebes L."/>
            <person name="Bastrop R."/>
        </authorList>
    </citation>
    <scope>NUCLEOTIDE SEQUENCE</scope>
</reference>
<sequence length="168" mass="18453">MVKMFSLMSSFLSILFVFSSTPLVMAVLIVTQALLVSFITFTMLLTSWFSFILLMVFVSAMMVIFVYVSSLASNDFFSSNSYTNLSVMALIFTVIYMFTPVPGPSFFSATYSQLAMSDADMAPLAAYKIYAPYVLIITAFLIVYLLTALIVVAKNSSSSAGALRSLNQ</sequence>
<accession>H9M5R9</accession>
<name>H9M5R9_9CRUS</name>
<geneLocation type="mitochondrion" evidence="2"/>
<keyword evidence="1" id="KW-1133">Transmembrane helix</keyword>
<protein>
    <submittedName>
        <fullName evidence="2">NADH dehydrogenase subunit 6</fullName>
    </submittedName>
</protein>
<dbReference type="AlphaFoldDB" id="H9M5R9"/>
<feature type="transmembrane region" description="Helical" evidence="1">
    <location>
        <begin position="130"/>
        <end position="153"/>
    </location>
</feature>
<feature type="transmembrane region" description="Helical" evidence="1">
    <location>
        <begin position="81"/>
        <end position="99"/>
    </location>
</feature>
<keyword evidence="1" id="KW-0812">Transmembrane</keyword>
<organism evidence="2">
    <name type="scientific">Gammarus duebeni</name>
    <dbReference type="NCBI Taxonomy" id="178002"/>
    <lineage>
        <taxon>Eukaryota</taxon>
        <taxon>Metazoa</taxon>
        <taxon>Ecdysozoa</taxon>
        <taxon>Arthropoda</taxon>
        <taxon>Crustacea</taxon>
        <taxon>Multicrustacea</taxon>
        <taxon>Malacostraca</taxon>
        <taxon>Eumalacostraca</taxon>
        <taxon>Peracarida</taxon>
        <taxon>Amphipoda</taxon>
        <taxon>Senticaudata</taxon>
        <taxon>Gammarida</taxon>
        <taxon>Gammaridira</taxon>
        <taxon>Gammaroidea</taxon>
        <taxon>Gammaridae</taxon>
        <taxon>Gammarus</taxon>
    </lineage>
</organism>
<keyword evidence="1" id="KW-0472">Membrane</keyword>
<gene>
    <name evidence="2" type="primary">nad6</name>
</gene>
<keyword evidence="2" id="KW-0496">Mitochondrion</keyword>
<evidence type="ECO:0000313" key="2">
    <source>
        <dbReference type="EMBL" id="AER12198.1"/>
    </source>
</evidence>
<evidence type="ECO:0000256" key="1">
    <source>
        <dbReference type="SAM" id="Phobius"/>
    </source>
</evidence>